<dbReference type="GO" id="GO:0016787">
    <property type="term" value="F:hydrolase activity"/>
    <property type="evidence" value="ECO:0007669"/>
    <property type="project" value="InterPro"/>
</dbReference>
<dbReference type="SUPFAM" id="SSF56300">
    <property type="entry name" value="Metallo-dependent phosphatases"/>
    <property type="match status" value="1"/>
</dbReference>
<dbReference type="InterPro" id="IPR029052">
    <property type="entry name" value="Metallo-depent_PP-like"/>
</dbReference>
<dbReference type="RefSeq" id="WP_235176660.1">
    <property type="nucleotide sequence ID" value="NZ_JAKFFV010000002.1"/>
</dbReference>
<evidence type="ECO:0000313" key="3">
    <source>
        <dbReference type="Proteomes" id="UP001139411"/>
    </source>
</evidence>
<proteinExistence type="predicted"/>
<dbReference type="InterPro" id="IPR004843">
    <property type="entry name" value="Calcineurin-like_PHP"/>
</dbReference>
<organism evidence="2 3">
    <name type="scientific">Dyadobacter chenhuakuii</name>
    <dbReference type="NCBI Taxonomy" id="2909339"/>
    <lineage>
        <taxon>Bacteria</taxon>
        <taxon>Pseudomonadati</taxon>
        <taxon>Bacteroidota</taxon>
        <taxon>Cytophagia</taxon>
        <taxon>Cytophagales</taxon>
        <taxon>Spirosomataceae</taxon>
        <taxon>Dyadobacter</taxon>
    </lineage>
</organism>
<dbReference type="Proteomes" id="UP001139411">
    <property type="component" value="Unassembled WGS sequence"/>
</dbReference>
<accession>A0A9X1TZE0</accession>
<evidence type="ECO:0000259" key="1">
    <source>
        <dbReference type="Pfam" id="PF00149"/>
    </source>
</evidence>
<feature type="domain" description="Calcineurin-like phosphoesterase" evidence="1">
    <location>
        <begin position="14"/>
        <end position="145"/>
    </location>
</feature>
<dbReference type="Pfam" id="PF00149">
    <property type="entry name" value="Metallophos"/>
    <property type="match status" value="1"/>
</dbReference>
<protein>
    <recommendedName>
        <fullName evidence="1">Calcineurin-like phosphoesterase domain-containing protein</fullName>
    </recommendedName>
</protein>
<dbReference type="AlphaFoldDB" id="A0A9X1TZE0"/>
<evidence type="ECO:0000313" key="2">
    <source>
        <dbReference type="EMBL" id="MCF2497156.1"/>
    </source>
</evidence>
<gene>
    <name evidence="2" type="ORF">L0661_02485</name>
</gene>
<dbReference type="Gene3D" id="3.60.21.10">
    <property type="match status" value="1"/>
</dbReference>
<reference evidence="2" key="1">
    <citation type="submission" date="2022-01" db="EMBL/GenBank/DDBJ databases">
        <title>Novel species in genus Dyadobacter.</title>
        <authorList>
            <person name="Ma C."/>
        </authorList>
    </citation>
    <scope>NUCLEOTIDE SEQUENCE</scope>
    <source>
        <strain evidence="2">CY357</strain>
    </source>
</reference>
<comment type="caution">
    <text evidence="2">The sequence shown here is derived from an EMBL/GenBank/DDBJ whole genome shotgun (WGS) entry which is preliminary data.</text>
</comment>
<name>A0A9X1TZE0_9BACT</name>
<dbReference type="EMBL" id="JAKFFV010000002">
    <property type="protein sequence ID" value="MCF2497156.1"/>
    <property type="molecule type" value="Genomic_DNA"/>
</dbReference>
<sequence>MIPFRNLPFKIDEVYLTSDTHYGHKNICSGTTTWPEDHAGGCRKFPLIEEMNDAIVAGINATVGKNDLLIHCGDWSFGGKDNIQIFRKKIACKNVILLQGNHDHHISRAHVGPQNLFTEFTQIGFYQVESLKFVCAHYPMSIWHQSHHNVPLFYGHVHGSYENVGKSLDVGIDNIFKIKQHYAPIGLREAYDICQRKPAFLESHHDEFTN</sequence>